<dbReference type="PANTHER" id="PTHR12027:SF70">
    <property type="entry name" value="PROTEIN WNT-16"/>
    <property type="match status" value="1"/>
</dbReference>
<dbReference type="PRINTS" id="PR01349">
    <property type="entry name" value="WNTPROTEIN"/>
</dbReference>
<dbReference type="FunFam" id="3.30.2460.20:FF:000001">
    <property type="entry name" value="Wnt homolog"/>
    <property type="match status" value="1"/>
</dbReference>
<evidence type="ECO:0000256" key="4">
    <source>
        <dbReference type="ARBA" id="ARBA00022525"/>
    </source>
</evidence>
<evidence type="ECO:0000256" key="9">
    <source>
        <dbReference type="RuleBase" id="RU003500"/>
    </source>
</evidence>
<dbReference type="GO" id="GO:0005125">
    <property type="term" value="F:cytokine activity"/>
    <property type="evidence" value="ECO:0007669"/>
    <property type="project" value="TreeGrafter"/>
</dbReference>
<dbReference type="InterPro" id="IPR005817">
    <property type="entry name" value="Wnt"/>
</dbReference>
<protein>
    <recommendedName>
        <fullName evidence="9">Protein Wnt</fullName>
    </recommendedName>
</protein>
<sequence>MWLGVSSVGVSNTVDVTYDSKTCKKVPGLVRAQKSVCQKEPETVRVIGEGARMGIYECQEQFQHERWNCTILPDDADVFGKMMKVGTKETAFVYAVTSAGVVHAVTRSCSLGNLSDCTCDSSKKGPINEDGWRWGGCSDDVNYGLKISRDFIDVADSKNSENSREKARSLMNLHNNEVGRQAVESQMQPTCRCHGVSGSCAMKTCWNSMPDFRKVGQYLKKLHKDAVEILPRGKKRLRRKDPKERKVPIKFNEMVHIDESPNYCSSDPDKGIKGTNGRECNKTSNGADGCNLLCCGRGYNTQEVRIVERCDCVFIWCCEVKCKSCETVRDVHTCK</sequence>
<keyword evidence="7" id="KW-1015">Disulfide bond</keyword>
<evidence type="ECO:0000313" key="10">
    <source>
        <dbReference type="EMBL" id="QDW65350.1"/>
    </source>
</evidence>
<dbReference type="EMBL" id="MK335521">
    <property type="protein sequence ID" value="QDW65350.1"/>
    <property type="molecule type" value="mRNA"/>
</dbReference>
<organism evidence="10">
    <name type="scientific">Himerometra robustipinna</name>
    <dbReference type="NCBI Taxonomy" id="706653"/>
    <lineage>
        <taxon>Eukaryota</taxon>
        <taxon>Metazoa</taxon>
        <taxon>Echinodermata</taxon>
        <taxon>Pelmatozoa</taxon>
        <taxon>Crinoidea</taxon>
        <taxon>Articulata</taxon>
        <taxon>Comatulida</taxon>
        <taxon>Himerometridae</taxon>
        <taxon>Himerometra</taxon>
    </lineage>
</organism>
<evidence type="ECO:0000256" key="1">
    <source>
        <dbReference type="ARBA" id="ARBA00004498"/>
    </source>
</evidence>
<dbReference type="InterPro" id="IPR043158">
    <property type="entry name" value="Wnt_C"/>
</dbReference>
<comment type="function">
    <text evidence="9">Ligand for members of the frizzled family of seven transmembrane receptors.</text>
</comment>
<keyword evidence="3 9" id="KW-0217">Developmental protein</keyword>
<comment type="similarity">
    <text evidence="2 9">Belongs to the Wnt family.</text>
</comment>
<proteinExistence type="evidence at transcript level"/>
<dbReference type="AlphaFoldDB" id="A0A5B8GTF4"/>
<evidence type="ECO:0000256" key="5">
    <source>
        <dbReference type="ARBA" id="ARBA00022530"/>
    </source>
</evidence>
<keyword evidence="4" id="KW-0964">Secreted</keyword>
<keyword evidence="6 9" id="KW-0879">Wnt signaling pathway</keyword>
<accession>A0A5B8GTF4</accession>
<keyword evidence="8" id="KW-0449">Lipoprotein</keyword>
<name>A0A5B8GTF4_9ECHI</name>
<evidence type="ECO:0000256" key="7">
    <source>
        <dbReference type="ARBA" id="ARBA00023157"/>
    </source>
</evidence>
<dbReference type="CDD" id="cd19344">
    <property type="entry name" value="Wnt_Wnt16"/>
    <property type="match status" value="1"/>
</dbReference>
<dbReference type="SMART" id="SM00097">
    <property type="entry name" value="WNT1"/>
    <property type="match status" value="1"/>
</dbReference>
<dbReference type="GO" id="GO:0005109">
    <property type="term" value="F:frizzled binding"/>
    <property type="evidence" value="ECO:0007669"/>
    <property type="project" value="TreeGrafter"/>
</dbReference>
<dbReference type="Pfam" id="PF00110">
    <property type="entry name" value="wnt"/>
    <property type="match status" value="1"/>
</dbReference>
<dbReference type="GO" id="GO:0030182">
    <property type="term" value="P:neuron differentiation"/>
    <property type="evidence" value="ECO:0007669"/>
    <property type="project" value="TreeGrafter"/>
</dbReference>
<evidence type="ECO:0000256" key="3">
    <source>
        <dbReference type="ARBA" id="ARBA00022473"/>
    </source>
</evidence>
<evidence type="ECO:0000256" key="2">
    <source>
        <dbReference type="ARBA" id="ARBA00005683"/>
    </source>
</evidence>
<evidence type="ECO:0000256" key="8">
    <source>
        <dbReference type="ARBA" id="ARBA00023288"/>
    </source>
</evidence>
<comment type="subcellular location">
    <subcellularLocation>
        <location evidence="1 9">Secreted</location>
        <location evidence="1 9">Extracellular space</location>
        <location evidence="1 9">Extracellular matrix</location>
    </subcellularLocation>
</comment>
<evidence type="ECO:0000256" key="6">
    <source>
        <dbReference type="ARBA" id="ARBA00022687"/>
    </source>
</evidence>
<dbReference type="PANTHER" id="PTHR12027">
    <property type="entry name" value="WNT RELATED"/>
    <property type="match status" value="1"/>
</dbReference>
<dbReference type="PROSITE" id="PS00246">
    <property type="entry name" value="WNT1"/>
    <property type="match status" value="1"/>
</dbReference>
<dbReference type="Gene3D" id="3.30.2460.20">
    <property type="match status" value="1"/>
</dbReference>
<dbReference type="GO" id="GO:0060070">
    <property type="term" value="P:canonical Wnt signaling pathway"/>
    <property type="evidence" value="ECO:0007669"/>
    <property type="project" value="TreeGrafter"/>
</dbReference>
<dbReference type="GO" id="GO:0045165">
    <property type="term" value="P:cell fate commitment"/>
    <property type="evidence" value="ECO:0007669"/>
    <property type="project" value="TreeGrafter"/>
</dbReference>
<dbReference type="GO" id="GO:0005615">
    <property type="term" value="C:extracellular space"/>
    <property type="evidence" value="ECO:0007669"/>
    <property type="project" value="TreeGrafter"/>
</dbReference>
<keyword evidence="5" id="KW-0272">Extracellular matrix</keyword>
<dbReference type="InterPro" id="IPR018161">
    <property type="entry name" value="Wnt_CS"/>
</dbReference>
<reference evidence="10" key="1">
    <citation type="submission" date="2018-12" db="EMBL/GenBank/DDBJ databases">
        <title>Wnt and Frizzled genes in echinoderms.</title>
        <authorList>
            <person name="Girich A.S."/>
        </authorList>
    </citation>
    <scope>NUCLEOTIDE SEQUENCE</scope>
</reference>